<proteinExistence type="predicted"/>
<dbReference type="EMBL" id="JARUXG010000001">
    <property type="protein sequence ID" value="MDG6779585.1"/>
    <property type="molecule type" value="Genomic_DNA"/>
</dbReference>
<sequence>MSTCPPDDGDYSLAAQFVWYSDPTTSSYRDEPEQHFELARPGEYYDEPETLRPVITALLQRIRDEFADAPPEYQKRVLIMLRYWRRTAPRDFEHRDTMLAAMLITAVLKGSPTDLGDDLLDRRLVYTAATAADVVIGLIGTELERRNRGQPPDPHVIID</sequence>
<name>A0AAW6R5I9_GORRU</name>
<comment type="caution">
    <text evidence="1">The sequence shown here is derived from an EMBL/GenBank/DDBJ whole genome shotgun (WGS) entry which is preliminary data.</text>
</comment>
<organism evidence="1">
    <name type="scientific">Gordonia rubripertincta</name>
    <name type="common">Rhodococcus corallinus</name>
    <dbReference type="NCBI Taxonomy" id="36822"/>
    <lineage>
        <taxon>Bacteria</taxon>
        <taxon>Bacillati</taxon>
        <taxon>Actinomycetota</taxon>
        <taxon>Actinomycetes</taxon>
        <taxon>Mycobacteriales</taxon>
        <taxon>Gordoniaceae</taxon>
        <taxon>Gordonia</taxon>
    </lineage>
</organism>
<accession>A0AAW6R5I9</accession>
<evidence type="ECO:0000313" key="1">
    <source>
        <dbReference type="EMBL" id="MDG6779585.1"/>
    </source>
</evidence>
<dbReference type="AlphaFoldDB" id="A0AAW6R5I9"/>
<gene>
    <name evidence="1" type="ORF">QBL07_01930</name>
</gene>
<protein>
    <submittedName>
        <fullName evidence="1">Uncharacterized protein</fullName>
    </submittedName>
</protein>
<dbReference type="RefSeq" id="WP_168432601.1">
    <property type="nucleotide sequence ID" value="NZ_CP178556.1"/>
</dbReference>
<reference evidence="1" key="1">
    <citation type="submission" date="2023-04" db="EMBL/GenBank/DDBJ databases">
        <title>Characterization and analysis of the complete genome of Gordonia rubripertincta 112, the degrader of aromatic and aliphatic compounds.</title>
        <authorList>
            <person name="Frantsuzova E."/>
            <person name="Bogun A."/>
            <person name="Delegan Y."/>
        </authorList>
    </citation>
    <scope>NUCLEOTIDE SEQUENCE</scope>
    <source>
        <strain evidence="1">112</strain>
    </source>
</reference>